<dbReference type="InterPro" id="IPR005490">
    <property type="entry name" value="LD_TPept_cat_dom"/>
</dbReference>
<feature type="active site" description="Proton donor/acceptor" evidence="6">
    <location>
        <position position="115"/>
    </location>
</feature>
<feature type="domain" description="L,D-TPase catalytic" evidence="8">
    <location>
        <begin position="31"/>
        <end position="155"/>
    </location>
</feature>
<dbReference type="PANTHER" id="PTHR30582:SF4">
    <property type="entry name" value="L,D-TRANSPEPTIDASE YQJB-RELATED"/>
    <property type="match status" value="1"/>
</dbReference>
<dbReference type="Gene3D" id="2.40.440.10">
    <property type="entry name" value="L,D-transpeptidase catalytic domain-like"/>
    <property type="match status" value="1"/>
</dbReference>
<reference evidence="10" key="1">
    <citation type="journal article" date="2019" name="Int. J. Syst. Evol. Microbiol.">
        <title>The Global Catalogue of Microorganisms (GCM) 10K type strain sequencing project: providing services to taxonomists for standard genome sequencing and annotation.</title>
        <authorList>
            <consortium name="The Broad Institute Genomics Platform"/>
            <consortium name="The Broad Institute Genome Sequencing Center for Infectious Disease"/>
            <person name="Wu L."/>
            <person name="Ma J."/>
        </authorList>
    </citation>
    <scope>NUCLEOTIDE SEQUENCE [LARGE SCALE GENOMIC DNA]</scope>
    <source>
        <strain evidence="10">CCUG 61889</strain>
    </source>
</reference>
<dbReference type="PANTHER" id="PTHR30582">
    <property type="entry name" value="L,D-TRANSPEPTIDASE"/>
    <property type="match status" value="1"/>
</dbReference>
<evidence type="ECO:0000256" key="5">
    <source>
        <dbReference type="ARBA" id="ARBA00023316"/>
    </source>
</evidence>
<evidence type="ECO:0000256" key="7">
    <source>
        <dbReference type="SAM" id="SignalP"/>
    </source>
</evidence>
<dbReference type="Pfam" id="PF03734">
    <property type="entry name" value="YkuD"/>
    <property type="match status" value="1"/>
</dbReference>
<evidence type="ECO:0000313" key="10">
    <source>
        <dbReference type="Proteomes" id="UP001595752"/>
    </source>
</evidence>
<evidence type="ECO:0000256" key="4">
    <source>
        <dbReference type="ARBA" id="ARBA00022984"/>
    </source>
</evidence>
<evidence type="ECO:0000313" key="9">
    <source>
        <dbReference type="EMBL" id="MFC3883893.1"/>
    </source>
</evidence>
<sequence>MRKLVFGLILAVFMIFSTISATPASAASKNQFIIINKSTNRLAFFENGKLVRTFSVGTGRQISYTPEGTFTIVNKIKNRPYYKGGIPGGDPRNPLGDRWLGLNARGTYGTTYGIHGNNNPSSIGKYVSSGCVRMYDEEVRWLFDRVELHTKVIIGQFKSQAFEAIASKYGYNANVCKGVCFKGSQLSKGQVGFLTVKKPMPLMVRTKEGKYEVISTLPVNKTYKVYEVNKNLALVNIGGKFVHYNLDRIHISYLPADVIKKVNEYYN</sequence>
<keyword evidence="7" id="KW-0732">Signal</keyword>
<evidence type="ECO:0000256" key="1">
    <source>
        <dbReference type="ARBA" id="ARBA00004752"/>
    </source>
</evidence>
<organism evidence="9 10">
    <name type="scientific">Bacillus songklensis</name>
    <dbReference type="NCBI Taxonomy" id="1069116"/>
    <lineage>
        <taxon>Bacteria</taxon>
        <taxon>Bacillati</taxon>
        <taxon>Bacillota</taxon>
        <taxon>Bacilli</taxon>
        <taxon>Bacillales</taxon>
        <taxon>Bacillaceae</taxon>
        <taxon>Bacillus</taxon>
    </lineage>
</organism>
<feature type="signal peptide" evidence="7">
    <location>
        <begin position="1"/>
        <end position="26"/>
    </location>
</feature>
<evidence type="ECO:0000256" key="2">
    <source>
        <dbReference type="ARBA" id="ARBA00022679"/>
    </source>
</evidence>
<dbReference type="GO" id="GO:0016746">
    <property type="term" value="F:acyltransferase activity"/>
    <property type="evidence" value="ECO:0007669"/>
    <property type="project" value="UniProtKB-KW"/>
</dbReference>
<dbReference type="Proteomes" id="UP001595752">
    <property type="component" value="Unassembled WGS sequence"/>
</dbReference>
<gene>
    <name evidence="9" type="ORF">ACFOU2_10410</name>
</gene>
<comment type="caution">
    <text evidence="9">The sequence shown here is derived from an EMBL/GenBank/DDBJ whole genome shotgun (WGS) entry which is preliminary data.</text>
</comment>
<dbReference type="EC" id="2.3.2.-" evidence="9"/>
<accession>A0ABV8B0T7</accession>
<keyword evidence="2 9" id="KW-0808">Transferase</keyword>
<dbReference type="PROSITE" id="PS52029">
    <property type="entry name" value="LD_TPASE"/>
    <property type="match status" value="1"/>
</dbReference>
<comment type="pathway">
    <text evidence="1 6">Cell wall biogenesis; peptidoglycan biosynthesis.</text>
</comment>
<keyword evidence="4 6" id="KW-0573">Peptidoglycan synthesis</keyword>
<protein>
    <submittedName>
        <fullName evidence="9">L,D-transpeptidase</fullName>
        <ecNumber evidence="9">2.3.2.-</ecNumber>
    </submittedName>
</protein>
<feature type="chain" id="PRO_5047420799" evidence="7">
    <location>
        <begin position="27"/>
        <end position="267"/>
    </location>
</feature>
<evidence type="ECO:0000256" key="6">
    <source>
        <dbReference type="PROSITE-ProRule" id="PRU01373"/>
    </source>
</evidence>
<keyword evidence="10" id="KW-1185">Reference proteome</keyword>
<dbReference type="EMBL" id="JBHRZT010000043">
    <property type="protein sequence ID" value="MFC3883893.1"/>
    <property type="molecule type" value="Genomic_DNA"/>
</dbReference>
<evidence type="ECO:0000256" key="3">
    <source>
        <dbReference type="ARBA" id="ARBA00022960"/>
    </source>
</evidence>
<dbReference type="InterPro" id="IPR038063">
    <property type="entry name" value="Transpep_catalytic_dom"/>
</dbReference>
<keyword evidence="5 6" id="KW-0961">Cell wall biogenesis/degradation</keyword>
<evidence type="ECO:0000259" key="8">
    <source>
        <dbReference type="PROSITE" id="PS52029"/>
    </source>
</evidence>
<dbReference type="CDD" id="cd16913">
    <property type="entry name" value="YkuD_like"/>
    <property type="match status" value="1"/>
</dbReference>
<name>A0ABV8B0T7_9BACI</name>
<dbReference type="SUPFAM" id="SSF141523">
    <property type="entry name" value="L,D-transpeptidase catalytic domain-like"/>
    <property type="match status" value="1"/>
</dbReference>
<feature type="active site" description="Nucleophile" evidence="6">
    <location>
        <position position="131"/>
    </location>
</feature>
<proteinExistence type="predicted"/>
<keyword evidence="9" id="KW-0012">Acyltransferase</keyword>
<dbReference type="RefSeq" id="WP_377914812.1">
    <property type="nucleotide sequence ID" value="NZ_JBHRZT010000043.1"/>
</dbReference>
<keyword evidence="3 6" id="KW-0133">Cell shape</keyword>
<dbReference type="InterPro" id="IPR050979">
    <property type="entry name" value="LD-transpeptidase"/>
</dbReference>